<dbReference type="Proteomes" id="UP000029868">
    <property type="component" value="Unassembled WGS sequence"/>
</dbReference>
<gene>
    <name evidence="1" type="ORF">GAB14E_0696</name>
</gene>
<dbReference type="RefSeq" id="WP_156115780.1">
    <property type="nucleotide sequence ID" value="NZ_JQEC01000055.1"/>
</dbReference>
<protein>
    <submittedName>
        <fullName evidence="1">Uncharacterized protein</fullName>
    </submittedName>
</protein>
<sequence length="86" mass="9722">MDSDLLDIFKGKTVSFGSDSDTLAIKNITFKLIHDKLFVVGQIPLSATEQDLALKKQCAISWDSVNDYIVFDSEEEYSKWVEVTET</sequence>
<accession>A0A099KIT0</accession>
<dbReference type="AlphaFoldDB" id="A0A099KIT0"/>
<evidence type="ECO:0000313" key="2">
    <source>
        <dbReference type="Proteomes" id="UP000029868"/>
    </source>
</evidence>
<dbReference type="PATRIC" id="fig|28229.3.peg.3904"/>
<dbReference type="OrthoDB" id="6400814at2"/>
<dbReference type="EMBL" id="JQEC01000055">
    <property type="protein sequence ID" value="KGJ89503.1"/>
    <property type="molecule type" value="Genomic_DNA"/>
</dbReference>
<proteinExistence type="predicted"/>
<comment type="caution">
    <text evidence="1">The sequence shown here is derived from an EMBL/GenBank/DDBJ whole genome shotgun (WGS) entry which is preliminary data.</text>
</comment>
<reference evidence="1 2" key="1">
    <citation type="submission" date="2014-08" db="EMBL/GenBank/DDBJ databases">
        <title>Genomic and Phenotypic Diversity of Colwellia psychrerythraea strains from Disparate Marine Basins.</title>
        <authorList>
            <person name="Techtmann S.M."/>
            <person name="Stelling S.C."/>
            <person name="Utturkar S.M."/>
            <person name="Alshibli N."/>
            <person name="Harris A."/>
            <person name="Brown S.D."/>
            <person name="Hazen T.C."/>
        </authorList>
    </citation>
    <scope>NUCLEOTIDE SEQUENCE [LARGE SCALE GENOMIC DNA]</scope>
    <source>
        <strain evidence="1 2">GAB14E</strain>
    </source>
</reference>
<organism evidence="1 2">
    <name type="scientific">Colwellia psychrerythraea</name>
    <name type="common">Vibrio psychroerythus</name>
    <dbReference type="NCBI Taxonomy" id="28229"/>
    <lineage>
        <taxon>Bacteria</taxon>
        <taxon>Pseudomonadati</taxon>
        <taxon>Pseudomonadota</taxon>
        <taxon>Gammaproteobacteria</taxon>
        <taxon>Alteromonadales</taxon>
        <taxon>Colwelliaceae</taxon>
        <taxon>Colwellia</taxon>
    </lineage>
</organism>
<name>A0A099KIT0_COLPS</name>
<evidence type="ECO:0000313" key="1">
    <source>
        <dbReference type="EMBL" id="KGJ89503.1"/>
    </source>
</evidence>